<protein>
    <submittedName>
        <fullName evidence="2">Uncharacterized protein</fullName>
    </submittedName>
</protein>
<feature type="compositionally biased region" description="Low complexity" evidence="1">
    <location>
        <begin position="104"/>
        <end position="116"/>
    </location>
</feature>
<dbReference type="AlphaFoldDB" id="A0AAV9IX71"/>
<dbReference type="EMBL" id="JANCYW010000010">
    <property type="protein sequence ID" value="KAK4536892.1"/>
    <property type="molecule type" value="Genomic_DNA"/>
</dbReference>
<keyword evidence="3" id="KW-1185">Reference proteome</keyword>
<sequence length="314" mass="33725">MSMSEEEIEALGVLSDAAQQAAGLSEQLTETLRRVREVANTPAGARVLRSAWAPYATKILEAAQAVLRTAQVTLEVHASELFADGGAIAASLEVAHGERGGRRAGTAAAGSRSPPRAAKRTGRGAAGAEMATLTDGADRVEEEEEEEEEGAPAPIDRRRPGSGAALTTSVKAQRHRFTDAEDAIFEQTYREMAPRERSLFTVARQVRARLPHGMERKERVVYKHLLLLKEKHKWSAHAGGTARMPHAPAATESPQRHGATRQPDSTELMIDEEHAMARDAVDTALSEDTSGGLSSRKTGDKKGKAAALSNIWSL</sequence>
<accession>A0AAV9IX71</accession>
<evidence type="ECO:0000313" key="3">
    <source>
        <dbReference type="Proteomes" id="UP001301350"/>
    </source>
</evidence>
<feature type="compositionally biased region" description="Acidic residues" evidence="1">
    <location>
        <begin position="140"/>
        <end position="150"/>
    </location>
</feature>
<gene>
    <name evidence="2" type="ORF">CDCA_CDCA10G2917</name>
</gene>
<feature type="compositionally biased region" description="Polar residues" evidence="1">
    <location>
        <begin position="286"/>
        <end position="296"/>
    </location>
</feature>
<comment type="caution">
    <text evidence="2">The sequence shown here is derived from an EMBL/GenBank/DDBJ whole genome shotgun (WGS) entry which is preliminary data.</text>
</comment>
<feature type="region of interest" description="Disordered" evidence="1">
    <location>
        <begin position="239"/>
        <end position="263"/>
    </location>
</feature>
<feature type="region of interest" description="Disordered" evidence="1">
    <location>
        <begin position="96"/>
        <end position="174"/>
    </location>
</feature>
<evidence type="ECO:0000256" key="1">
    <source>
        <dbReference type="SAM" id="MobiDB-lite"/>
    </source>
</evidence>
<reference evidence="2 3" key="1">
    <citation type="submission" date="2022-07" db="EMBL/GenBank/DDBJ databases">
        <title>Genome-wide signatures of adaptation to extreme environments.</title>
        <authorList>
            <person name="Cho C.H."/>
            <person name="Yoon H.S."/>
        </authorList>
    </citation>
    <scope>NUCLEOTIDE SEQUENCE [LARGE SCALE GENOMIC DNA]</scope>
    <source>
        <strain evidence="2 3">DBV 063 E5</strain>
    </source>
</reference>
<evidence type="ECO:0000313" key="2">
    <source>
        <dbReference type="EMBL" id="KAK4536892.1"/>
    </source>
</evidence>
<feature type="region of interest" description="Disordered" evidence="1">
    <location>
        <begin position="281"/>
        <end position="314"/>
    </location>
</feature>
<proteinExistence type="predicted"/>
<organism evidence="2 3">
    <name type="scientific">Cyanidium caldarium</name>
    <name type="common">Red alga</name>
    <dbReference type="NCBI Taxonomy" id="2771"/>
    <lineage>
        <taxon>Eukaryota</taxon>
        <taxon>Rhodophyta</taxon>
        <taxon>Bangiophyceae</taxon>
        <taxon>Cyanidiales</taxon>
        <taxon>Cyanidiaceae</taxon>
        <taxon>Cyanidium</taxon>
    </lineage>
</organism>
<dbReference type="Proteomes" id="UP001301350">
    <property type="component" value="Unassembled WGS sequence"/>
</dbReference>
<name>A0AAV9IX71_CYACA</name>